<organism evidence="8 9">
    <name type="scientific">Lactuca sativa</name>
    <name type="common">Garden lettuce</name>
    <dbReference type="NCBI Taxonomy" id="4236"/>
    <lineage>
        <taxon>Eukaryota</taxon>
        <taxon>Viridiplantae</taxon>
        <taxon>Streptophyta</taxon>
        <taxon>Embryophyta</taxon>
        <taxon>Tracheophyta</taxon>
        <taxon>Spermatophyta</taxon>
        <taxon>Magnoliopsida</taxon>
        <taxon>eudicotyledons</taxon>
        <taxon>Gunneridae</taxon>
        <taxon>Pentapetalae</taxon>
        <taxon>asterids</taxon>
        <taxon>campanulids</taxon>
        <taxon>Asterales</taxon>
        <taxon>Asteraceae</taxon>
        <taxon>Cichorioideae</taxon>
        <taxon>Cichorieae</taxon>
        <taxon>Lactucinae</taxon>
        <taxon>Lactuca</taxon>
    </lineage>
</organism>
<keyword evidence="9" id="KW-1185">Reference proteome</keyword>
<dbReference type="InterPro" id="IPR001965">
    <property type="entry name" value="Znf_PHD"/>
</dbReference>
<dbReference type="Pfam" id="PF01426">
    <property type="entry name" value="BAH"/>
    <property type="match status" value="1"/>
</dbReference>
<dbReference type="AlphaFoldDB" id="A0A9R1V1Y9"/>
<gene>
    <name evidence="8" type="ORF">LSAT_V11C700378340</name>
</gene>
<name>A0A9R1V1Y9_LACSA</name>
<keyword evidence="1" id="KW-0479">Metal-binding</keyword>
<dbReference type="SMART" id="SM00439">
    <property type="entry name" value="BAH"/>
    <property type="match status" value="1"/>
</dbReference>
<evidence type="ECO:0000256" key="2">
    <source>
        <dbReference type="ARBA" id="ARBA00022771"/>
    </source>
</evidence>
<dbReference type="Gene3D" id="3.30.40.10">
    <property type="entry name" value="Zinc/RING finger domain, C3HC4 (zinc finger)"/>
    <property type="match status" value="1"/>
</dbReference>
<dbReference type="PANTHER" id="PTHR46364">
    <property type="entry name" value="OS08G0421900 PROTEIN"/>
    <property type="match status" value="1"/>
</dbReference>
<evidence type="ECO:0000256" key="5">
    <source>
        <dbReference type="SAM" id="MobiDB-lite"/>
    </source>
</evidence>
<evidence type="ECO:0000256" key="1">
    <source>
        <dbReference type="ARBA" id="ARBA00022723"/>
    </source>
</evidence>
<dbReference type="InterPro" id="IPR019786">
    <property type="entry name" value="Zinc_finger_PHD-type_CS"/>
</dbReference>
<reference evidence="8 9" key="1">
    <citation type="journal article" date="2017" name="Nat. Commun.">
        <title>Genome assembly with in vitro proximity ligation data and whole-genome triplication in lettuce.</title>
        <authorList>
            <person name="Reyes-Chin-Wo S."/>
            <person name="Wang Z."/>
            <person name="Yang X."/>
            <person name="Kozik A."/>
            <person name="Arikit S."/>
            <person name="Song C."/>
            <person name="Xia L."/>
            <person name="Froenicke L."/>
            <person name="Lavelle D.O."/>
            <person name="Truco M.J."/>
            <person name="Xia R."/>
            <person name="Zhu S."/>
            <person name="Xu C."/>
            <person name="Xu H."/>
            <person name="Xu X."/>
            <person name="Cox K."/>
            <person name="Korf I."/>
            <person name="Meyers B.C."/>
            <person name="Michelmore R.W."/>
        </authorList>
    </citation>
    <scope>NUCLEOTIDE SEQUENCE [LARGE SCALE GENOMIC DNA]</scope>
    <source>
        <strain evidence="9">cv. Salinas</strain>
        <tissue evidence="8">Seedlings</tissue>
    </source>
</reference>
<dbReference type="PROSITE" id="PS01359">
    <property type="entry name" value="ZF_PHD_1"/>
    <property type="match status" value="1"/>
</dbReference>
<evidence type="ECO:0000256" key="3">
    <source>
        <dbReference type="ARBA" id="ARBA00022833"/>
    </source>
</evidence>
<dbReference type="InterPro" id="IPR043151">
    <property type="entry name" value="BAH_sf"/>
</dbReference>
<feature type="region of interest" description="Disordered" evidence="5">
    <location>
        <begin position="199"/>
        <end position="220"/>
    </location>
</feature>
<evidence type="ECO:0000259" key="7">
    <source>
        <dbReference type="PROSITE" id="PS51038"/>
    </source>
</evidence>
<dbReference type="Proteomes" id="UP000235145">
    <property type="component" value="Unassembled WGS sequence"/>
</dbReference>
<dbReference type="OrthoDB" id="436852at2759"/>
<feature type="domain" description="PHD-type" evidence="6">
    <location>
        <begin position="143"/>
        <end position="194"/>
    </location>
</feature>
<dbReference type="Gene3D" id="2.30.30.490">
    <property type="match status" value="1"/>
</dbReference>
<dbReference type="InterPro" id="IPR011011">
    <property type="entry name" value="Znf_FYVE_PHD"/>
</dbReference>
<keyword evidence="3" id="KW-0862">Zinc</keyword>
<dbReference type="InterPro" id="IPR013083">
    <property type="entry name" value="Znf_RING/FYVE/PHD"/>
</dbReference>
<dbReference type="InterPro" id="IPR001025">
    <property type="entry name" value="BAH_dom"/>
</dbReference>
<accession>A0A9R1V1Y9</accession>
<evidence type="ECO:0000256" key="4">
    <source>
        <dbReference type="PROSITE-ProRule" id="PRU00146"/>
    </source>
</evidence>
<keyword evidence="2 4" id="KW-0863">Zinc-finger</keyword>
<evidence type="ECO:0008006" key="10">
    <source>
        <dbReference type="Google" id="ProtNLM"/>
    </source>
</evidence>
<dbReference type="SUPFAM" id="SSF57903">
    <property type="entry name" value="FYVE/PHD zinc finger"/>
    <property type="match status" value="1"/>
</dbReference>
<comment type="caution">
    <text evidence="8">The sequence shown here is derived from an EMBL/GenBank/DDBJ whole genome shotgun (WGS) entry which is preliminary data.</text>
</comment>
<evidence type="ECO:0000313" key="9">
    <source>
        <dbReference type="Proteomes" id="UP000235145"/>
    </source>
</evidence>
<dbReference type="GO" id="GO:0003682">
    <property type="term" value="F:chromatin binding"/>
    <property type="evidence" value="ECO:0007669"/>
    <property type="project" value="InterPro"/>
</dbReference>
<feature type="compositionally biased region" description="Polar residues" evidence="5">
    <location>
        <begin position="199"/>
        <end position="212"/>
    </location>
</feature>
<dbReference type="SMART" id="SM00249">
    <property type="entry name" value="PHD"/>
    <property type="match status" value="1"/>
</dbReference>
<dbReference type="InterPro" id="IPR019787">
    <property type="entry name" value="Znf_PHD-finger"/>
</dbReference>
<dbReference type="Gramene" id="rna-gnl|WGS:NBSK|LSAT_7X91740_mrna">
    <property type="protein sequence ID" value="cds-PLY80349.1"/>
    <property type="gene ID" value="gene-LSAT_7X91740"/>
</dbReference>
<protein>
    <recommendedName>
        <fullName evidence="10">BAH domain-containing protein</fullName>
    </recommendedName>
</protein>
<dbReference type="PROSITE" id="PS51038">
    <property type="entry name" value="BAH"/>
    <property type="match status" value="1"/>
</dbReference>
<evidence type="ECO:0000313" key="8">
    <source>
        <dbReference type="EMBL" id="KAJ0196766.1"/>
    </source>
</evidence>
<dbReference type="GO" id="GO:0008270">
    <property type="term" value="F:zinc ion binding"/>
    <property type="evidence" value="ECO:0007669"/>
    <property type="project" value="UniProtKB-KW"/>
</dbReference>
<feature type="domain" description="BAH" evidence="7">
    <location>
        <begin position="25"/>
        <end position="141"/>
    </location>
</feature>
<dbReference type="Pfam" id="PF00628">
    <property type="entry name" value="PHD"/>
    <property type="match status" value="1"/>
</dbReference>
<dbReference type="EMBL" id="NBSK02000007">
    <property type="protein sequence ID" value="KAJ0196766.1"/>
    <property type="molecule type" value="Genomic_DNA"/>
</dbReference>
<dbReference type="PROSITE" id="PS50016">
    <property type="entry name" value="ZF_PHD_2"/>
    <property type="match status" value="1"/>
</dbReference>
<evidence type="ECO:0000259" key="6">
    <source>
        <dbReference type="PROSITE" id="PS50016"/>
    </source>
</evidence>
<proteinExistence type="predicted"/>
<sequence length="220" mass="25417">MHQSMAKVRGNEKTLDSYTVKAINESIRPGDCVFMRSPNPSKPPYIAKVDKIVSDDNGSNVKVHIRWYYRPEESKDGKQPFHGSTEVFISDHRDVQSPDTIEGKCKVHTFKSYTSLDDIGNDDFFCRFEYHSSTGDFTPNSVAVYCTCEMPYNPDQFMIQCDGCTDWFHPDCLKMTVDEAKTIEHLFCRSCSSEEQRILQNPRANSRNSTMKVETKRRRR</sequence>